<name>A0AA90Z770_9EURY</name>
<dbReference type="RefSeq" id="WP_270095182.1">
    <property type="nucleotide sequence ID" value="NZ_JAQFFK010000001.1"/>
</dbReference>
<evidence type="ECO:0000259" key="2">
    <source>
        <dbReference type="PROSITE" id="PS50206"/>
    </source>
</evidence>
<dbReference type="PANTHER" id="PTHR43084:SF1">
    <property type="entry name" value="PERSULFIDE DIOXYGENASE ETHE1, MITOCHONDRIAL"/>
    <property type="match status" value="1"/>
</dbReference>
<dbReference type="PANTHER" id="PTHR43084">
    <property type="entry name" value="PERSULFIDE DIOXYGENASE ETHE1"/>
    <property type="match status" value="1"/>
</dbReference>
<dbReference type="Gene3D" id="3.60.15.10">
    <property type="entry name" value="Ribonuclease Z/Hydroxyacylglutathione hydrolase-like"/>
    <property type="match status" value="1"/>
</dbReference>
<dbReference type="GO" id="GO:0070813">
    <property type="term" value="P:hydrogen sulfide metabolic process"/>
    <property type="evidence" value="ECO:0007669"/>
    <property type="project" value="TreeGrafter"/>
</dbReference>
<dbReference type="FunFam" id="3.40.250.10:FF:000049">
    <property type="entry name" value="Phage shock protein E"/>
    <property type="match status" value="1"/>
</dbReference>
<dbReference type="InterPro" id="IPR051682">
    <property type="entry name" value="Mito_Persulfide_Diox"/>
</dbReference>
<dbReference type="Proteomes" id="UP001185015">
    <property type="component" value="Unassembled WGS sequence"/>
</dbReference>
<dbReference type="GO" id="GO:0046872">
    <property type="term" value="F:metal ion binding"/>
    <property type="evidence" value="ECO:0007669"/>
    <property type="project" value="UniProtKB-KW"/>
</dbReference>
<evidence type="ECO:0000256" key="1">
    <source>
        <dbReference type="ARBA" id="ARBA00022723"/>
    </source>
</evidence>
<dbReference type="SUPFAM" id="SSF56281">
    <property type="entry name" value="Metallo-hydrolase/oxidoreductase"/>
    <property type="match status" value="1"/>
</dbReference>
<gene>
    <name evidence="3" type="ORF">J2750_000915</name>
</gene>
<proteinExistence type="predicted"/>
<dbReference type="EMBL" id="JAVDQI010000002">
    <property type="protein sequence ID" value="MDR6222470.1"/>
    <property type="molecule type" value="Genomic_DNA"/>
</dbReference>
<dbReference type="Gene3D" id="3.40.250.10">
    <property type="entry name" value="Rhodanese-like domain"/>
    <property type="match status" value="2"/>
</dbReference>
<dbReference type="CDD" id="cd00158">
    <property type="entry name" value="RHOD"/>
    <property type="match status" value="2"/>
</dbReference>
<keyword evidence="3" id="KW-0378">Hydrolase</keyword>
<dbReference type="InterPro" id="IPR036866">
    <property type="entry name" value="RibonucZ/Hydroxyglut_hydro"/>
</dbReference>
<dbReference type="SMART" id="SM00450">
    <property type="entry name" value="RHOD"/>
    <property type="match status" value="2"/>
</dbReference>
<dbReference type="GO" id="GO:0006749">
    <property type="term" value="P:glutathione metabolic process"/>
    <property type="evidence" value="ECO:0007669"/>
    <property type="project" value="InterPro"/>
</dbReference>
<organism evidence="3 4">
    <name type="scientific">Methanococcoides alaskense</name>
    <dbReference type="NCBI Taxonomy" id="325778"/>
    <lineage>
        <taxon>Archaea</taxon>
        <taxon>Methanobacteriati</taxon>
        <taxon>Methanobacteriota</taxon>
        <taxon>Stenosarchaea group</taxon>
        <taxon>Methanomicrobia</taxon>
        <taxon>Methanosarcinales</taxon>
        <taxon>Methanosarcinaceae</taxon>
        <taxon>Methanococcoides</taxon>
    </lineage>
</organism>
<evidence type="ECO:0000313" key="4">
    <source>
        <dbReference type="Proteomes" id="UP001185015"/>
    </source>
</evidence>
<keyword evidence="1" id="KW-0479">Metal-binding</keyword>
<comment type="caution">
    <text evidence="3">The sequence shown here is derived from an EMBL/GenBank/DDBJ whole genome shotgun (WGS) entry which is preliminary data.</text>
</comment>
<dbReference type="PROSITE" id="PS50206">
    <property type="entry name" value="RHODANESE_3"/>
    <property type="match status" value="2"/>
</dbReference>
<dbReference type="AlphaFoldDB" id="A0AA90Z770"/>
<dbReference type="SMART" id="SM00849">
    <property type="entry name" value="Lactamase_B"/>
    <property type="match status" value="1"/>
</dbReference>
<dbReference type="InterPro" id="IPR044528">
    <property type="entry name" value="POD-like_MBL-fold"/>
</dbReference>
<dbReference type="CDD" id="cd07724">
    <property type="entry name" value="POD-like_MBL-fold"/>
    <property type="match status" value="1"/>
</dbReference>
<dbReference type="SUPFAM" id="SSF52821">
    <property type="entry name" value="Rhodanese/Cell cycle control phosphatase"/>
    <property type="match status" value="2"/>
</dbReference>
<sequence length="478" mass="52128">MIVQQVFVKGIAHSSYLLGGDKFCAVIDPSRDVDVYLDMASDMGWKITHILETHLHADFISGHMDLMKGTGANIFVPGSANCEFDAVGVSEGDIFEIEDMSIRVMETPGHTPEHVSYVVTDRARGVEPVCVFCGDTLFVGDVGRPDLFPGKAEELASELYDSLHDKLLCLPDFCEVYPAHGTGSLCGRAMAAKRSSTIGYERLYNHALNIGEKAEFISSLTNEMLPAPDNFKRCSKVNATGPVLLSQLASAEALPPLEFKKMSEDTENMVLDARCYEAFGGRHVPGAYSIDINSNFATFSGWLLPEDRTIMLVVDSPDQVRKASLWLHRVGLDRIGYFLEGGMAAWSLAGLSTQHVCQLSAEELHDLLSSGEELVLIDVRSEAEHREGHIQNSINIPVPELRNSHKNLDPDTKTVVICGSGQRSSMGASILQQNGFSDVYNVAGGMTGYNAAGYGPECIMCSLPWAVSGDRDKINKIK</sequence>
<dbReference type="Pfam" id="PF00581">
    <property type="entry name" value="Rhodanese"/>
    <property type="match status" value="2"/>
</dbReference>
<keyword evidence="4" id="KW-1185">Reference proteome</keyword>
<evidence type="ECO:0000313" key="3">
    <source>
        <dbReference type="EMBL" id="MDR6222470.1"/>
    </source>
</evidence>
<dbReference type="GO" id="GO:0050313">
    <property type="term" value="F:sulfur dioxygenase activity"/>
    <property type="evidence" value="ECO:0007669"/>
    <property type="project" value="InterPro"/>
</dbReference>
<dbReference type="InterPro" id="IPR001763">
    <property type="entry name" value="Rhodanese-like_dom"/>
</dbReference>
<dbReference type="GO" id="GO:0016787">
    <property type="term" value="F:hydrolase activity"/>
    <property type="evidence" value="ECO:0007669"/>
    <property type="project" value="UniProtKB-KW"/>
</dbReference>
<accession>A0AA90Z770</accession>
<reference evidence="3 4" key="1">
    <citation type="submission" date="2023-07" db="EMBL/GenBank/DDBJ databases">
        <title>Genomic Encyclopedia of Type Strains, Phase IV (KMG-IV): sequencing the most valuable type-strain genomes for metagenomic binning, comparative biology and taxonomic classification.</title>
        <authorList>
            <person name="Goeker M."/>
        </authorList>
    </citation>
    <scope>NUCLEOTIDE SEQUENCE [LARGE SCALE GENOMIC DNA]</scope>
    <source>
        <strain evidence="3 4">DSM 17273</strain>
    </source>
</reference>
<dbReference type="Pfam" id="PF00753">
    <property type="entry name" value="Lactamase_B"/>
    <property type="match status" value="1"/>
</dbReference>
<dbReference type="FunFam" id="3.60.15.10:FF:000030">
    <property type="entry name" value="Metallo-beta-lactamase family protein"/>
    <property type="match status" value="1"/>
</dbReference>
<feature type="domain" description="Rhodanese" evidence="2">
    <location>
        <begin position="270"/>
        <end position="355"/>
    </location>
</feature>
<feature type="domain" description="Rhodanese" evidence="2">
    <location>
        <begin position="370"/>
        <end position="458"/>
    </location>
</feature>
<dbReference type="InterPro" id="IPR001279">
    <property type="entry name" value="Metallo-B-lactamas"/>
</dbReference>
<protein>
    <submittedName>
        <fullName evidence="3">Glyoxylase-like metal-dependent hydrolase (Beta-lactamase superfamily II)/rhodanese-related sulfurtransferase</fullName>
    </submittedName>
</protein>
<dbReference type="InterPro" id="IPR036873">
    <property type="entry name" value="Rhodanese-like_dom_sf"/>
</dbReference>